<keyword evidence="1" id="KW-0175">Coiled coil</keyword>
<keyword evidence="4" id="KW-1185">Reference proteome</keyword>
<dbReference type="PANTHER" id="PTHR38032:SF1">
    <property type="entry name" value="RNA-BINDING PROTEIN KHPB N-TERMINAL DOMAIN-CONTAINING PROTEIN"/>
    <property type="match status" value="1"/>
</dbReference>
<sequence>MLIFSNDYLETIEEKDKVYLKTIRPNFPLKEFDQLLRQFPRIRLTNFSALKQALGKVSDRVEIGQWLPIIELEISKDKMSASVSLNASTDQLKSKEEKLLVTLDELLQHNRIVYGIKKIDFKKMIPGKSYKVAEGMLPKKGEDAKITYLEIPERKPVIREDGKADYFEMNFIFEIKEGDWLGEKIPPQPGIDGKNILGESISAPPGDDQSLRYDPKAAYEKVENGKIVLYAAKTGIVQKQQGLLSVSHHLPIEGDVGYATGNITFDGSVTVRGTVSSGFSIMATGDISIESAEGITGAASIKSENGDIYIKGGVFGLGETEIEAGGSIFVKHVNDAKLLAKNEIVIGLYSMGSYLIANSILLDERKGKIIGGKAIAKSRIVTGISGNRLERQTELVIDCLSKQEANKSIQEKAAMLKSERENVVNLTSRLNDIYPLKNSLNNQQLKSLTILEAELKKKNKILSELDQEIKELMENLKNAGKEEIVVTKEAFPGTCIKIGTKSSVLNKRTQGRFLLEFGELNV</sequence>
<protein>
    <submittedName>
        <fullName evidence="3">DUF342 domain-containing protein</fullName>
    </submittedName>
</protein>
<organism evidence="3 4">
    <name type="scientific">Ureibacillus yapensis</name>
    <dbReference type="NCBI Taxonomy" id="2304605"/>
    <lineage>
        <taxon>Bacteria</taxon>
        <taxon>Bacillati</taxon>
        <taxon>Bacillota</taxon>
        <taxon>Bacilli</taxon>
        <taxon>Bacillales</taxon>
        <taxon>Caryophanaceae</taxon>
        <taxon>Ureibacillus</taxon>
    </lineage>
</organism>
<proteinExistence type="predicted"/>
<name>A0A396SQK2_9BACL</name>
<comment type="caution">
    <text evidence="3">The sequence shown here is derived from an EMBL/GenBank/DDBJ whole genome shotgun (WGS) entry which is preliminary data.</text>
</comment>
<reference evidence="3 4" key="1">
    <citation type="submission" date="2018-08" db="EMBL/GenBank/DDBJ databases">
        <title>Lysinibacillus sp. YLB-03 draft genome sequence.</title>
        <authorList>
            <person name="Yu L."/>
        </authorList>
    </citation>
    <scope>NUCLEOTIDE SEQUENCE [LARGE SCALE GENOMIC DNA]</scope>
    <source>
        <strain evidence="3 4">YLB-03</strain>
    </source>
</reference>
<evidence type="ECO:0000313" key="4">
    <source>
        <dbReference type="Proteomes" id="UP000265692"/>
    </source>
</evidence>
<dbReference type="InterPro" id="IPR046866">
    <property type="entry name" value="FapA_N"/>
</dbReference>
<dbReference type="AlphaFoldDB" id="A0A396SQK2"/>
<evidence type="ECO:0000256" key="1">
    <source>
        <dbReference type="SAM" id="Coils"/>
    </source>
</evidence>
<dbReference type="InterPro" id="IPR005646">
    <property type="entry name" value="FapA"/>
</dbReference>
<dbReference type="PANTHER" id="PTHR38032">
    <property type="entry name" value="POLYMERASE-RELATED"/>
    <property type="match status" value="1"/>
</dbReference>
<dbReference type="InterPro" id="IPR046865">
    <property type="entry name" value="FapA_b_solenoid"/>
</dbReference>
<evidence type="ECO:0000259" key="2">
    <source>
        <dbReference type="Pfam" id="PF20250"/>
    </source>
</evidence>
<evidence type="ECO:0000313" key="3">
    <source>
        <dbReference type="EMBL" id="RHW38439.1"/>
    </source>
</evidence>
<dbReference type="RefSeq" id="WP_118875473.1">
    <property type="nucleotide sequence ID" value="NZ_QWEI01000002.1"/>
</dbReference>
<feature type="domain" description="Flagellar Assembly Protein A N-terminal region" evidence="2">
    <location>
        <begin position="70"/>
        <end position="240"/>
    </location>
</feature>
<dbReference type="Pfam" id="PF20250">
    <property type="entry name" value="FapA_N"/>
    <property type="match status" value="1"/>
</dbReference>
<dbReference type="Pfam" id="PF03961">
    <property type="entry name" value="FapA"/>
    <property type="match status" value="1"/>
</dbReference>
<dbReference type="OrthoDB" id="1279at2"/>
<accession>A0A396SQK2</accession>
<dbReference type="EMBL" id="QWEI01000002">
    <property type="protein sequence ID" value="RHW38439.1"/>
    <property type="molecule type" value="Genomic_DNA"/>
</dbReference>
<gene>
    <name evidence="3" type="ORF">D1B33_06035</name>
</gene>
<feature type="coiled-coil region" evidence="1">
    <location>
        <begin position="448"/>
        <end position="482"/>
    </location>
</feature>
<dbReference type="Proteomes" id="UP000265692">
    <property type="component" value="Unassembled WGS sequence"/>
</dbReference>